<keyword evidence="3" id="KW-1185">Reference proteome</keyword>
<organism evidence="2 3">
    <name type="scientific">Cellulomonas biazotea</name>
    <dbReference type="NCBI Taxonomy" id="1709"/>
    <lineage>
        <taxon>Bacteria</taxon>
        <taxon>Bacillati</taxon>
        <taxon>Actinomycetota</taxon>
        <taxon>Actinomycetes</taxon>
        <taxon>Micrococcales</taxon>
        <taxon>Cellulomonadaceae</taxon>
        <taxon>Cellulomonas</taxon>
    </lineage>
</organism>
<evidence type="ECO:0000256" key="1">
    <source>
        <dbReference type="SAM" id="MobiDB-lite"/>
    </source>
</evidence>
<name>A0A402DT53_9CELL</name>
<evidence type="ECO:0000313" key="2">
    <source>
        <dbReference type="EMBL" id="GCE77311.1"/>
    </source>
</evidence>
<sequence length="82" mass="8398">MSPATMLNSPTVSSANAPNHTQPTHPVTVRAIARPLLRPPTPAPAGPLGHSVARASPASPHPSRVTGRGASRRAAADITRRA</sequence>
<reference evidence="2 3" key="1">
    <citation type="submission" date="2019-01" db="EMBL/GenBank/DDBJ databases">
        <title>Draft genome sequence of Cellulomonas takizawaensis strain TKZ-21.</title>
        <authorList>
            <person name="Yamamura H."/>
            <person name="Hayashi T."/>
            <person name="Hamada M."/>
            <person name="Serisawa Y."/>
            <person name="Matsuyama K."/>
            <person name="Nakagawa Y."/>
            <person name="Otoguro M."/>
            <person name="Yanagida F."/>
            <person name="Hayakawa M."/>
        </authorList>
    </citation>
    <scope>NUCLEOTIDE SEQUENCE [LARGE SCALE GENOMIC DNA]</scope>
    <source>
        <strain evidence="2 3">NBRC12680</strain>
    </source>
</reference>
<dbReference type="AlphaFoldDB" id="A0A402DT53"/>
<protein>
    <submittedName>
        <fullName evidence="2">Uncharacterized protein</fullName>
    </submittedName>
</protein>
<feature type="compositionally biased region" description="Polar residues" evidence="1">
    <location>
        <begin position="1"/>
        <end position="25"/>
    </location>
</feature>
<gene>
    <name evidence="2" type="ORF">CBZ_23670</name>
</gene>
<evidence type="ECO:0000313" key="3">
    <source>
        <dbReference type="Proteomes" id="UP000289954"/>
    </source>
</evidence>
<comment type="caution">
    <text evidence="2">The sequence shown here is derived from an EMBL/GenBank/DDBJ whole genome shotgun (WGS) entry which is preliminary data.</text>
</comment>
<dbReference type="EMBL" id="BIMR01000195">
    <property type="protein sequence ID" value="GCE77311.1"/>
    <property type="molecule type" value="Genomic_DNA"/>
</dbReference>
<accession>A0A402DT53</accession>
<dbReference type="Proteomes" id="UP000289954">
    <property type="component" value="Unassembled WGS sequence"/>
</dbReference>
<proteinExistence type="predicted"/>
<feature type="region of interest" description="Disordered" evidence="1">
    <location>
        <begin position="1"/>
        <end position="82"/>
    </location>
</feature>